<dbReference type="InterPro" id="IPR029044">
    <property type="entry name" value="Nucleotide-diphossugar_trans"/>
</dbReference>
<dbReference type="SUPFAM" id="SSF53448">
    <property type="entry name" value="Nucleotide-diphospho-sugar transferases"/>
    <property type="match status" value="1"/>
</dbReference>
<protein>
    <recommendedName>
        <fullName evidence="3">Glycosyltransferase 2-like domain-containing protein</fullName>
    </recommendedName>
</protein>
<accession>X1VPG1</accession>
<name>X1VPG1_9ZZZZ</name>
<feature type="non-terminal residue" evidence="2">
    <location>
        <position position="1"/>
    </location>
</feature>
<dbReference type="Gene3D" id="3.90.550.10">
    <property type="entry name" value="Spore Coat Polysaccharide Biosynthesis Protein SpsA, Chain A"/>
    <property type="match status" value="1"/>
</dbReference>
<dbReference type="AlphaFoldDB" id="X1VPG1"/>
<feature type="transmembrane region" description="Helical" evidence="1">
    <location>
        <begin position="147"/>
        <end position="168"/>
    </location>
</feature>
<reference evidence="2" key="1">
    <citation type="journal article" date="2014" name="Front. Microbiol.">
        <title>High frequency of phylogenetically diverse reductive dehalogenase-homologous genes in deep subseafloor sedimentary metagenomes.</title>
        <authorList>
            <person name="Kawai M."/>
            <person name="Futagami T."/>
            <person name="Toyoda A."/>
            <person name="Takaki Y."/>
            <person name="Nishi S."/>
            <person name="Hori S."/>
            <person name="Arai W."/>
            <person name="Tsubouchi T."/>
            <person name="Morono Y."/>
            <person name="Uchiyama I."/>
            <person name="Ito T."/>
            <person name="Fujiyama A."/>
            <person name="Inagaki F."/>
            <person name="Takami H."/>
        </authorList>
    </citation>
    <scope>NUCLEOTIDE SEQUENCE</scope>
    <source>
        <strain evidence="2">Expedition CK06-06</strain>
    </source>
</reference>
<keyword evidence="1" id="KW-0812">Transmembrane</keyword>
<evidence type="ECO:0000313" key="2">
    <source>
        <dbReference type="EMBL" id="GAJ10895.1"/>
    </source>
</evidence>
<keyword evidence="1" id="KW-1133">Transmembrane helix</keyword>
<gene>
    <name evidence="2" type="ORF">S12H4_47482</name>
</gene>
<sequence>IPDDIVVVGPNVIDGDGNRQSPLKEPSFLEECTNPFIATIKKKLSNNLICHVESIKSDEPYKVKKVSGACLMIRTSFLKEIGLLDENVFLYCEEPILMYQVQKHKGTIIFLPFVTVKHLHHARKENIFQYKEFMKSRLYFLSRYKKYTFWQIVLIKASYSLVLLIKIFKFMR</sequence>
<organism evidence="2">
    <name type="scientific">marine sediment metagenome</name>
    <dbReference type="NCBI Taxonomy" id="412755"/>
    <lineage>
        <taxon>unclassified sequences</taxon>
        <taxon>metagenomes</taxon>
        <taxon>ecological metagenomes</taxon>
    </lineage>
</organism>
<evidence type="ECO:0008006" key="3">
    <source>
        <dbReference type="Google" id="ProtNLM"/>
    </source>
</evidence>
<comment type="caution">
    <text evidence="2">The sequence shown here is derived from an EMBL/GenBank/DDBJ whole genome shotgun (WGS) entry which is preliminary data.</text>
</comment>
<evidence type="ECO:0000256" key="1">
    <source>
        <dbReference type="SAM" id="Phobius"/>
    </source>
</evidence>
<dbReference type="EMBL" id="BARW01029568">
    <property type="protein sequence ID" value="GAJ10895.1"/>
    <property type="molecule type" value="Genomic_DNA"/>
</dbReference>
<proteinExistence type="predicted"/>
<keyword evidence="1" id="KW-0472">Membrane</keyword>